<accession>X0XBA8</accession>
<proteinExistence type="predicted"/>
<organism evidence="1">
    <name type="scientific">marine sediment metagenome</name>
    <dbReference type="NCBI Taxonomy" id="412755"/>
    <lineage>
        <taxon>unclassified sequences</taxon>
        <taxon>metagenomes</taxon>
        <taxon>ecological metagenomes</taxon>
    </lineage>
</organism>
<protein>
    <submittedName>
        <fullName evidence="1">Uncharacterized protein</fullName>
    </submittedName>
</protein>
<feature type="non-terminal residue" evidence="1">
    <location>
        <position position="1"/>
    </location>
</feature>
<comment type="caution">
    <text evidence="1">The sequence shown here is derived from an EMBL/GenBank/DDBJ whole genome shotgun (WGS) entry which is preliminary data.</text>
</comment>
<dbReference type="AlphaFoldDB" id="X0XBA8"/>
<gene>
    <name evidence="1" type="ORF">S01H1_68515</name>
</gene>
<name>X0XBA8_9ZZZZ</name>
<dbReference type="EMBL" id="BARS01045440">
    <property type="protein sequence ID" value="GAG32717.1"/>
    <property type="molecule type" value="Genomic_DNA"/>
</dbReference>
<sequence>FPKEEFFLSMLIPPCFEWNKKKNMVFLNLF</sequence>
<reference evidence="1" key="1">
    <citation type="journal article" date="2014" name="Front. Microbiol.">
        <title>High frequency of phylogenetically diverse reductive dehalogenase-homologous genes in deep subseafloor sedimentary metagenomes.</title>
        <authorList>
            <person name="Kawai M."/>
            <person name="Futagami T."/>
            <person name="Toyoda A."/>
            <person name="Takaki Y."/>
            <person name="Nishi S."/>
            <person name="Hori S."/>
            <person name="Arai W."/>
            <person name="Tsubouchi T."/>
            <person name="Morono Y."/>
            <person name="Uchiyama I."/>
            <person name="Ito T."/>
            <person name="Fujiyama A."/>
            <person name="Inagaki F."/>
            <person name="Takami H."/>
        </authorList>
    </citation>
    <scope>NUCLEOTIDE SEQUENCE</scope>
    <source>
        <strain evidence="1">Expedition CK06-06</strain>
    </source>
</reference>
<evidence type="ECO:0000313" key="1">
    <source>
        <dbReference type="EMBL" id="GAG32717.1"/>
    </source>
</evidence>